<accession>A0A4Y2T1L3</accession>
<sequence>MPVASEKDIVRTMFAASEQYPEHPVTFKPLTQEQMTQLKNEKKMKEIQKKKEIAESRKQLANVRIVQKNLVYVHGLPQEVEIDEELSRRVQLIFKEFGAVIKCVINTKTNYVGSQIPRASAYVTYQKMEDALRAYKKLPSLKLDGHEIKTSLGTTKYCSNFLKNVHCPKQDCMYLHEMADEELCFTKEQIQTGQHINVGSILYDRMIAQSIQRSNQSNQTKEPVLEVNVESESVNSEKVNLKEESSESDLSEPSHSPQQSRFQHIFTN</sequence>
<evidence type="ECO:0000256" key="4">
    <source>
        <dbReference type="SAM" id="Coils"/>
    </source>
</evidence>
<organism evidence="8 9">
    <name type="scientific">Araneus ventricosus</name>
    <name type="common">Orbweaver spider</name>
    <name type="synonym">Epeira ventricosa</name>
    <dbReference type="NCBI Taxonomy" id="182803"/>
    <lineage>
        <taxon>Eukaryota</taxon>
        <taxon>Metazoa</taxon>
        <taxon>Ecdysozoa</taxon>
        <taxon>Arthropoda</taxon>
        <taxon>Chelicerata</taxon>
        <taxon>Arachnida</taxon>
        <taxon>Araneae</taxon>
        <taxon>Araneomorphae</taxon>
        <taxon>Entelegynae</taxon>
        <taxon>Araneoidea</taxon>
        <taxon>Araneidae</taxon>
        <taxon>Araneus</taxon>
    </lineage>
</organism>
<proteinExistence type="predicted"/>
<feature type="compositionally biased region" description="Polar residues" evidence="5">
    <location>
        <begin position="257"/>
        <end position="268"/>
    </location>
</feature>
<evidence type="ECO:0000256" key="5">
    <source>
        <dbReference type="SAM" id="MobiDB-lite"/>
    </source>
</evidence>
<dbReference type="InterPro" id="IPR039780">
    <property type="entry name" value="Mot2"/>
</dbReference>
<evidence type="ECO:0000256" key="2">
    <source>
        <dbReference type="PROSITE-ProRule" id="PRU00176"/>
    </source>
</evidence>
<feature type="non-terminal residue" evidence="8">
    <location>
        <position position="268"/>
    </location>
</feature>
<keyword evidence="1 2" id="KW-0694">RNA-binding</keyword>
<dbReference type="GO" id="GO:0008270">
    <property type="term" value="F:zinc ion binding"/>
    <property type="evidence" value="ECO:0007669"/>
    <property type="project" value="UniProtKB-KW"/>
</dbReference>
<dbReference type="Gene3D" id="3.30.70.330">
    <property type="match status" value="1"/>
</dbReference>
<dbReference type="InterPro" id="IPR034261">
    <property type="entry name" value="CNOT4_RRM"/>
</dbReference>
<evidence type="ECO:0000259" key="6">
    <source>
        <dbReference type="PROSITE" id="PS50102"/>
    </source>
</evidence>
<dbReference type="GO" id="GO:0003723">
    <property type="term" value="F:RNA binding"/>
    <property type="evidence" value="ECO:0007669"/>
    <property type="project" value="UniProtKB-UniRule"/>
</dbReference>
<dbReference type="GO" id="GO:0030014">
    <property type="term" value="C:CCR4-NOT complex"/>
    <property type="evidence" value="ECO:0007669"/>
    <property type="project" value="InterPro"/>
</dbReference>
<dbReference type="GO" id="GO:0016567">
    <property type="term" value="P:protein ubiquitination"/>
    <property type="evidence" value="ECO:0007669"/>
    <property type="project" value="TreeGrafter"/>
</dbReference>
<dbReference type="Proteomes" id="UP000499080">
    <property type="component" value="Unassembled WGS sequence"/>
</dbReference>
<dbReference type="InterPro" id="IPR035979">
    <property type="entry name" value="RBD_domain_sf"/>
</dbReference>
<gene>
    <name evidence="8" type="primary">CNOT4_1</name>
    <name evidence="8" type="ORF">AVEN_192258_1</name>
</gene>
<evidence type="ECO:0000313" key="9">
    <source>
        <dbReference type="Proteomes" id="UP000499080"/>
    </source>
</evidence>
<dbReference type="CDD" id="cd12438">
    <property type="entry name" value="RRM_CNOT4"/>
    <property type="match status" value="1"/>
</dbReference>
<dbReference type="InterPro" id="IPR003954">
    <property type="entry name" value="RRM_euk-type"/>
</dbReference>
<dbReference type="PROSITE" id="PS50102">
    <property type="entry name" value="RRM"/>
    <property type="match status" value="1"/>
</dbReference>
<evidence type="ECO:0000259" key="7">
    <source>
        <dbReference type="PROSITE" id="PS50103"/>
    </source>
</evidence>
<feature type="zinc finger region" description="C3H1-type" evidence="3">
    <location>
        <begin position="152"/>
        <end position="179"/>
    </location>
</feature>
<dbReference type="PANTHER" id="PTHR12603">
    <property type="entry name" value="CCR4-NOT TRANSCRIPTION COMPLEX RELATED"/>
    <property type="match status" value="1"/>
</dbReference>
<evidence type="ECO:0000256" key="1">
    <source>
        <dbReference type="ARBA" id="ARBA00022884"/>
    </source>
</evidence>
<feature type="region of interest" description="Disordered" evidence="5">
    <location>
        <begin position="213"/>
        <end position="268"/>
    </location>
</feature>
<name>A0A4Y2T1L3_ARAVE</name>
<feature type="domain" description="C3H1-type" evidence="7">
    <location>
        <begin position="152"/>
        <end position="179"/>
    </location>
</feature>
<feature type="coiled-coil region" evidence="4">
    <location>
        <begin position="35"/>
        <end position="64"/>
    </location>
</feature>
<keyword evidence="3" id="KW-0862">Zinc</keyword>
<feature type="domain" description="RRM" evidence="6">
    <location>
        <begin position="69"/>
        <end position="155"/>
    </location>
</feature>
<dbReference type="EMBL" id="BGPR01024926">
    <property type="protein sequence ID" value="GBN93396.1"/>
    <property type="molecule type" value="Genomic_DNA"/>
</dbReference>
<dbReference type="InterPro" id="IPR012677">
    <property type="entry name" value="Nucleotide-bd_a/b_plait_sf"/>
</dbReference>
<dbReference type="GO" id="GO:0004842">
    <property type="term" value="F:ubiquitin-protein transferase activity"/>
    <property type="evidence" value="ECO:0007669"/>
    <property type="project" value="InterPro"/>
</dbReference>
<dbReference type="AlphaFoldDB" id="A0A4Y2T1L3"/>
<dbReference type="InterPro" id="IPR000571">
    <property type="entry name" value="Znf_CCCH"/>
</dbReference>
<keyword evidence="9" id="KW-1185">Reference proteome</keyword>
<dbReference type="SUPFAM" id="SSF54928">
    <property type="entry name" value="RNA-binding domain, RBD"/>
    <property type="match status" value="1"/>
</dbReference>
<keyword evidence="4" id="KW-0175">Coiled coil</keyword>
<keyword evidence="3" id="KW-0863">Zinc-finger</keyword>
<dbReference type="PANTHER" id="PTHR12603:SF0">
    <property type="entry name" value="CCR4-NOT TRANSCRIPTION COMPLEX SUBUNIT 4"/>
    <property type="match status" value="1"/>
</dbReference>
<dbReference type="SMART" id="SM00361">
    <property type="entry name" value="RRM_1"/>
    <property type="match status" value="1"/>
</dbReference>
<keyword evidence="3" id="KW-0479">Metal-binding</keyword>
<evidence type="ECO:0000313" key="8">
    <source>
        <dbReference type="EMBL" id="GBN93396.1"/>
    </source>
</evidence>
<reference evidence="8 9" key="1">
    <citation type="journal article" date="2019" name="Sci. Rep.">
        <title>Orb-weaving spider Araneus ventricosus genome elucidates the spidroin gene catalogue.</title>
        <authorList>
            <person name="Kono N."/>
            <person name="Nakamura H."/>
            <person name="Ohtoshi R."/>
            <person name="Moran D.A.P."/>
            <person name="Shinohara A."/>
            <person name="Yoshida Y."/>
            <person name="Fujiwara M."/>
            <person name="Mori M."/>
            <person name="Tomita M."/>
            <person name="Arakawa K."/>
        </authorList>
    </citation>
    <scope>NUCLEOTIDE SEQUENCE [LARGE SCALE GENOMIC DNA]</scope>
</reference>
<dbReference type="OrthoDB" id="1923159at2759"/>
<feature type="compositionally biased region" description="Low complexity" evidence="5">
    <location>
        <begin position="225"/>
        <end position="238"/>
    </location>
</feature>
<dbReference type="Pfam" id="PF00076">
    <property type="entry name" value="RRM_1"/>
    <property type="match status" value="1"/>
</dbReference>
<dbReference type="PROSITE" id="PS50103">
    <property type="entry name" value="ZF_C3H1"/>
    <property type="match status" value="1"/>
</dbReference>
<dbReference type="InterPro" id="IPR000504">
    <property type="entry name" value="RRM_dom"/>
</dbReference>
<comment type="caution">
    <text evidence="8">The sequence shown here is derived from an EMBL/GenBank/DDBJ whole genome shotgun (WGS) entry which is preliminary data.</text>
</comment>
<evidence type="ECO:0000256" key="3">
    <source>
        <dbReference type="PROSITE-ProRule" id="PRU00723"/>
    </source>
</evidence>
<protein>
    <submittedName>
        <fullName evidence="8">CCR4-NOT transcription complex subunit 4</fullName>
    </submittedName>
</protein>